<keyword evidence="1" id="KW-0812">Transmembrane</keyword>
<dbReference type="RefSeq" id="WP_152810478.1">
    <property type="nucleotide sequence ID" value="NZ_WHNW01000007.1"/>
</dbReference>
<evidence type="ECO:0000313" key="3">
    <source>
        <dbReference type="EMBL" id="MPV86488.1"/>
    </source>
</evidence>
<evidence type="ECO:0000313" key="4">
    <source>
        <dbReference type="Proteomes" id="UP000471298"/>
    </source>
</evidence>
<dbReference type="EMBL" id="WHNW01000007">
    <property type="protein sequence ID" value="MPV86488.1"/>
    <property type="molecule type" value="Genomic_DNA"/>
</dbReference>
<name>A0A6N7F120_9GAMM</name>
<gene>
    <name evidence="3" type="ORF">GCU85_07055</name>
</gene>
<dbReference type="InterPro" id="IPR009936">
    <property type="entry name" value="DUF1468"/>
</dbReference>
<evidence type="ECO:0000256" key="1">
    <source>
        <dbReference type="SAM" id="Phobius"/>
    </source>
</evidence>
<sequence length="149" mass="16261">MTNDRIGALLLLVFCITYGILATQIPLLPIQAKAAFTAKTMPMALTGLGIVLSLILLIKPGSNARPAIKGFDWQSAILICALMVAYGFLVKPLGFILATILFLASMMLVLGERRWWLIATVAITFSVSFWLLMNKGLDVYIEALPAFLT</sequence>
<accession>A0A6N7F120</accession>
<dbReference type="InParanoid" id="A0A6N7F120"/>
<protein>
    <submittedName>
        <fullName evidence="3">Tripartite tricarboxylate transporter TctB family protein</fullName>
    </submittedName>
</protein>
<keyword evidence="1" id="KW-1133">Transmembrane helix</keyword>
<keyword evidence="4" id="KW-1185">Reference proteome</keyword>
<keyword evidence="1" id="KW-0472">Membrane</keyword>
<feature type="transmembrane region" description="Helical" evidence="1">
    <location>
        <begin position="38"/>
        <end position="58"/>
    </location>
</feature>
<reference evidence="3 4" key="1">
    <citation type="submission" date="2019-10" db="EMBL/GenBank/DDBJ databases">
        <title>Cardiobacteriales fam. a chemoheterotrophic member of the order Cardiobacteriales, and proposal of Cardiobacteriales fam. nov.</title>
        <authorList>
            <person name="Wang C."/>
        </authorList>
    </citation>
    <scope>NUCLEOTIDE SEQUENCE [LARGE SCALE GENOMIC DNA]</scope>
    <source>
        <strain evidence="3 4">ML27</strain>
    </source>
</reference>
<dbReference type="AlphaFoldDB" id="A0A6N7F120"/>
<proteinExistence type="predicted"/>
<feature type="domain" description="DUF1468" evidence="2">
    <location>
        <begin position="6"/>
        <end position="140"/>
    </location>
</feature>
<feature type="transmembrane region" description="Helical" evidence="1">
    <location>
        <begin position="115"/>
        <end position="133"/>
    </location>
</feature>
<organism evidence="3 4">
    <name type="scientific">Ostreibacterium oceani</name>
    <dbReference type="NCBI Taxonomy" id="2654998"/>
    <lineage>
        <taxon>Bacteria</taxon>
        <taxon>Pseudomonadati</taxon>
        <taxon>Pseudomonadota</taxon>
        <taxon>Gammaproteobacteria</taxon>
        <taxon>Cardiobacteriales</taxon>
        <taxon>Ostreibacteriaceae</taxon>
        <taxon>Ostreibacterium</taxon>
    </lineage>
</organism>
<dbReference type="Proteomes" id="UP000471298">
    <property type="component" value="Unassembled WGS sequence"/>
</dbReference>
<comment type="caution">
    <text evidence="3">The sequence shown here is derived from an EMBL/GenBank/DDBJ whole genome shotgun (WGS) entry which is preliminary data.</text>
</comment>
<dbReference type="Pfam" id="PF07331">
    <property type="entry name" value="TctB"/>
    <property type="match status" value="1"/>
</dbReference>
<evidence type="ECO:0000259" key="2">
    <source>
        <dbReference type="Pfam" id="PF07331"/>
    </source>
</evidence>